<keyword evidence="3" id="KW-1185">Reference proteome</keyword>
<feature type="domain" description="DUF551" evidence="1">
    <location>
        <begin position="10"/>
        <end position="64"/>
    </location>
</feature>
<protein>
    <submittedName>
        <fullName evidence="2">DUF551 domain-containing protein</fullName>
    </submittedName>
</protein>
<evidence type="ECO:0000313" key="2">
    <source>
        <dbReference type="EMBL" id="MFD2318451.1"/>
    </source>
</evidence>
<sequence length="143" mass="15638">MNWQPIETAPKDGAEVWAFNGEQARMVWLEDEFCALWVWGDALLTEVDPSPDQPTHWMPLPAAPGAEPQGVAVDADGERYRWLFGARTAEELAALTADSGPPLDTPQDVVMCELMTNYVTKAYADAMIDSARADQTAAAKESP</sequence>
<evidence type="ECO:0000313" key="3">
    <source>
        <dbReference type="Proteomes" id="UP001597287"/>
    </source>
</evidence>
<dbReference type="Pfam" id="PF04448">
    <property type="entry name" value="DUF551"/>
    <property type="match status" value="1"/>
</dbReference>
<dbReference type="InterPro" id="IPR007539">
    <property type="entry name" value="DUF551"/>
</dbReference>
<gene>
    <name evidence="2" type="ORF">ACFSPV_07040</name>
</gene>
<organism evidence="2 3">
    <name type="scientific">Delftia deserti</name>
    <dbReference type="NCBI Taxonomy" id="1651218"/>
    <lineage>
        <taxon>Bacteria</taxon>
        <taxon>Pseudomonadati</taxon>
        <taxon>Pseudomonadota</taxon>
        <taxon>Betaproteobacteria</taxon>
        <taxon>Burkholderiales</taxon>
        <taxon>Comamonadaceae</taxon>
        <taxon>Delftia</taxon>
    </lineage>
</organism>
<reference evidence="3" key="1">
    <citation type="journal article" date="2019" name="Int. J. Syst. Evol. Microbiol.">
        <title>The Global Catalogue of Microorganisms (GCM) 10K type strain sequencing project: providing services to taxonomists for standard genome sequencing and annotation.</title>
        <authorList>
            <consortium name="The Broad Institute Genomics Platform"/>
            <consortium name="The Broad Institute Genome Sequencing Center for Infectious Disease"/>
            <person name="Wu L."/>
            <person name="Ma J."/>
        </authorList>
    </citation>
    <scope>NUCLEOTIDE SEQUENCE [LARGE SCALE GENOMIC DNA]</scope>
    <source>
        <strain evidence="3">CCUG 62793</strain>
    </source>
</reference>
<name>A0ABW5ELK1_9BURK</name>
<accession>A0ABW5ELK1</accession>
<dbReference type="EMBL" id="JBHUIG010000004">
    <property type="protein sequence ID" value="MFD2318451.1"/>
    <property type="molecule type" value="Genomic_DNA"/>
</dbReference>
<proteinExistence type="predicted"/>
<dbReference type="Proteomes" id="UP001597287">
    <property type="component" value="Unassembled WGS sequence"/>
</dbReference>
<dbReference type="RefSeq" id="WP_380104922.1">
    <property type="nucleotide sequence ID" value="NZ_JBHSIH010000001.1"/>
</dbReference>
<evidence type="ECO:0000259" key="1">
    <source>
        <dbReference type="Pfam" id="PF04448"/>
    </source>
</evidence>
<comment type="caution">
    <text evidence="2">The sequence shown here is derived from an EMBL/GenBank/DDBJ whole genome shotgun (WGS) entry which is preliminary data.</text>
</comment>